<sequence>MTLYVSGLYAALSGLLLLGLSALVVLVRVKKNVGIGDGQQPSLIAAIRAQGNYVEYAPMVLLLLALAEVAKFEPMWLHILGIVWLVGRLLHAYGMVKAEGGVHLGRLVGILSTWAVLLLLSGINLYLWALN</sequence>
<proteinExistence type="predicted"/>
<gene>
    <name evidence="6" type="ORF">JYB87_17035</name>
</gene>
<evidence type="ECO:0000313" key="6">
    <source>
        <dbReference type="EMBL" id="QSX33398.1"/>
    </source>
</evidence>
<dbReference type="Pfam" id="PF01124">
    <property type="entry name" value="MAPEG"/>
    <property type="match status" value="1"/>
</dbReference>
<dbReference type="PANTHER" id="PTHR35814">
    <property type="match status" value="1"/>
</dbReference>
<evidence type="ECO:0000313" key="7">
    <source>
        <dbReference type="Proteomes" id="UP000662770"/>
    </source>
</evidence>
<keyword evidence="3 5" id="KW-1133">Transmembrane helix</keyword>
<feature type="transmembrane region" description="Helical" evidence="5">
    <location>
        <begin position="108"/>
        <end position="129"/>
    </location>
</feature>
<evidence type="ECO:0000256" key="2">
    <source>
        <dbReference type="ARBA" id="ARBA00022692"/>
    </source>
</evidence>
<feature type="transmembrane region" description="Helical" evidence="5">
    <location>
        <begin position="6"/>
        <end position="27"/>
    </location>
</feature>
<feature type="transmembrane region" description="Helical" evidence="5">
    <location>
        <begin position="76"/>
        <end position="96"/>
    </location>
</feature>
<feature type="transmembrane region" description="Helical" evidence="5">
    <location>
        <begin position="53"/>
        <end position="70"/>
    </location>
</feature>
<dbReference type="InterPro" id="IPR001129">
    <property type="entry name" value="Membr-assoc_MAPEG"/>
</dbReference>
<evidence type="ECO:0000256" key="4">
    <source>
        <dbReference type="ARBA" id="ARBA00023136"/>
    </source>
</evidence>
<name>A0ABX7QRS0_9GAMM</name>
<keyword evidence="4 5" id="KW-0472">Membrane</keyword>
<dbReference type="Gene3D" id="1.20.120.550">
    <property type="entry name" value="Membrane associated eicosanoid/glutathione metabolism-like domain"/>
    <property type="match status" value="1"/>
</dbReference>
<protein>
    <submittedName>
        <fullName evidence="6">MAPEG family protein</fullName>
    </submittedName>
</protein>
<dbReference type="InterPro" id="IPR023352">
    <property type="entry name" value="MAPEG-like_dom_sf"/>
</dbReference>
<organism evidence="6 7">
    <name type="scientific">Shewanella avicenniae</name>
    <dbReference type="NCBI Taxonomy" id="2814294"/>
    <lineage>
        <taxon>Bacteria</taxon>
        <taxon>Pseudomonadati</taxon>
        <taxon>Pseudomonadota</taxon>
        <taxon>Gammaproteobacteria</taxon>
        <taxon>Alteromonadales</taxon>
        <taxon>Shewanellaceae</taxon>
        <taxon>Shewanella</taxon>
    </lineage>
</organism>
<evidence type="ECO:0000256" key="3">
    <source>
        <dbReference type="ARBA" id="ARBA00022989"/>
    </source>
</evidence>
<reference evidence="6 7" key="1">
    <citation type="submission" date="2021-03" db="EMBL/GenBank/DDBJ databases">
        <title>Novel species identification of genus Shewanella.</title>
        <authorList>
            <person name="Liu G."/>
            <person name="Zhang Q."/>
        </authorList>
    </citation>
    <scope>NUCLEOTIDE SEQUENCE [LARGE SCALE GENOMIC DNA]</scope>
    <source>
        <strain evidence="6 7">FJAT-51800</strain>
    </source>
</reference>
<keyword evidence="7" id="KW-1185">Reference proteome</keyword>
<evidence type="ECO:0000256" key="1">
    <source>
        <dbReference type="ARBA" id="ARBA00004370"/>
    </source>
</evidence>
<evidence type="ECO:0000256" key="5">
    <source>
        <dbReference type="SAM" id="Phobius"/>
    </source>
</evidence>
<dbReference type="PANTHER" id="PTHR35814:SF1">
    <property type="entry name" value="GLUTATHIONE S-TRANSFERASE-RELATED"/>
    <property type="match status" value="1"/>
</dbReference>
<dbReference type="SUPFAM" id="SSF161084">
    <property type="entry name" value="MAPEG domain-like"/>
    <property type="match status" value="1"/>
</dbReference>
<accession>A0ABX7QRS0</accession>
<dbReference type="Proteomes" id="UP000662770">
    <property type="component" value="Chromosome"/>
</dbReference>
<comment type="subcellular location">
    <subcellularLocation>
        <location evidence="1">Membrane</location>
    </subcellularLocation>
</comment>
<dbReference type="RefSeq" id="WP_207354631.1">
    <property type="nucleotide sequence ID" value="NZ_CP071503.1"/>
</dbReference>
<dbReference type="EMBL" id="CP071503">
    <property type="protein sequence ID" value="QSX33398.1"/>
    <property type="molecule type" value="Genomic_DNA"/>
</dbReference>
<keyword evidence="2 5" id="KW-0812">Transmembrane</keyword>